<sequence>MPLRGCRGRRMCLMGVCRHERPRRRRMCLIRNFSICAFVPVPCHCCRDVDCDY</sequence>
<organism evidence="1">
    <name type="scientific">Brachypodium distachyon</name>
    <name type="common">Purple false brome</name>
    <name type="synonym">Trachynia distachya</name>
    <dbReference type="NCBI Taxonomy" id="15368"/>
    <lineage>
        <taxon>Eukaryota</taxon>
        <taxon>Viridiplantae</taxon>
        <taxon>Streptophyta</taxon>
        <taxon>Embryophyta</taxon>
        <taxon>Tracheophyta</taxon>
        <taxon>Spermatophyta</taxon>
        <taxon>Magnoliopsida</taxon>
        <taxon>Liliopsida</taxon>
        <taxon>Poales</taxon>
        <taxon>Poaceae</taxon>
        <taxon>BOP clade</taxon>
        <taxon>Pooideae</taxon>
        <taxon>Stipodae</taxon>
        <taxon>Brachypodieae</taxon>
        <taxon>Brachypodium</taxon>
    </lineage>
</organism>
<dbReference type="InParanoid" id="A0A2K2DII0"/>
<dbReference type="AlphaFoldDB" id="A0A2K2DII0"/>
<reference evidence="1 2" key="1">
    <citation type="journal article" date="2010" name="Nature">
        <title>Genome sequencing and analysis of the model grass Brachypodium distachyon.</title>
        <authorList>
            <consortium name="International Brachypodium Initiative"/>
        </authorList>
    </citation>
    <scope>NUCLEOTIDE SEQUENCE [LARGE SCALE GENOMIC DNA]</scope>
    <source>
        <strain evidence="1 2">Bd21</strain>
    </source>
</reference>
<evidence type="ECO:0000313" key="1">
    <source>
        <dbReference type="EMBL" id="PNT74086.1"/>
    </source>
</evidence>
<proteinExistence type="predicted"/>
<protein>
    <submittedName>
        <fullName evidence="1 2">Uncharacterized protein</fullName>
    </submittedName>
</protein>
<dbReference type="EnsemblPlants" id="PNT74086">
    <property type="protein sequence ID" value="PNT74086"/>
    <property type="gene ID" value="BRADI_1g07655v3"/>
</dbReference>
<reference evidence="2" key="3">
    <citation type="submission" date="2018-08" db="UniProtKB">
        <authorList>
            <consortium name="EnsemblPlants"/>
        </authorList>
    </citation>
    <scope>IDENTIFICATION</scope>
    <source>
        <strain evidence="2">cv. Bd21</strain>
    </source>
</reference>
<keyword evidence="3" id="KW-1185">Reference proteome</keyword>
<reference evidence="1" key="2">
    <citation type="submission" date="2017-06" db="EMBL/GenBank/DDBJ databases">
        <title>WGS assembly of Brachypodium distachyon.</title>
        <authorList>
            <consortium name="The International Brachypodium Initiative"/>
            <person name="Lucas S."/>
            <person name="Harmon-Smith M."/>
            <person name="Lail K."/>
            <person name="Tice H."/>
            <person name="Grimwood J."/>
            <person name="Bruce D."/>
            <person name="Barry K."/>
            <person name="Shu S."/>
            <person name="Lindquist E."/>
            <person name="Wang M."/>
            <person name="Pitluck S."/>
            <person name="Vogel J.P."/>
            <person name="Garvin D.F."/>
            <person name="Mockler T.C."/>
            <person name="Schmutz J."/>
            <person name="Rokhsar D."/>
            <person name="Bevan M.W."/>
        </authorList>
    </citation>
    <scope>NUCLEOTIDE SEQUENCE</scope>
    <source>
        <strain evidence="1">Bd21</strain>
    </source>
</reference>
<dbReference type="Proteomes" id="UP000008810">
    <property type="component" value="Chromosome 1"/>
</dbReference>
<accession>A0A2K2DII0</accession>
<name>A0A2K2DII0_BRADI</name>
<dbReference type="Gramene" id="PNT74086">
    <property type="protein sequence ID" value="PNT74086"/>
    <property type="gene ID" value="BRADI_1g07655v3"/>
</dbReference>
<gene>
    <name evidence="1" type="ORF">BRADI_1g07655v3</name>
</gene>
<evidence type="ECO:0000313" key="3">
    <source>
        <dbReference type="Proteomes" id="UP000008810"/>
    </source>
</evidence>
<dbReference type="EMBL" id="CM000880">
    <property type="protein sequence ID" value="PNT74086.1"/>
    <property type="molecule type" value="Genomic_DNA"/>
</dbReference>
<evidence type="ECO:0000313" key="2">
    <source>
        <dbReference type="EnsemblPlants" id="PNT74086"/>
    </source>
</evidence>